<dbReference type="GO" id="GO:0004808">
    <property type="term" value="F:tRNA (5-methylaminomethyl-2-thiouridylate)(34)-methyltransferase activity"/>
    <property type="evidence" value="ECO:0007669"/>
    <property type="project" value="InterPro"/>
</dbReference>
<dbReference type="Gene3D" id="3.40.50.150">
    <property type="entry name" value="Vaccinia Virus protein VP39"/>
    <property type="match status" value="1"/>
</dbReference>
<dbReference type="InterPro" id="IPR029063">
    <property type="entry name" value="SAM-dependent_MTases_sf"/>
</dbReference>
<reference evidence="2 3" key="1">
    <citation type="submission" date="2018-06" db="EMBL/GenBank/DDBJ databases">
        <title>The draft genome sequence of Crocinitomix sp. SM1701.</title>
        <authorList>
            <person name="Zhang X."/>
        </authorList>
    </citation>
    <scope>NUCLEOTIDE SEQUENCE [LARGE SCALE GENOMIC DNA]</scope>
    <source>
        <strain evidence="2 3">SM1701</strain>
    </source>
</reference>
<feature type="domain" description="MnmC-like methyltransferase" evidence="1">
    <location>
        <begin position="118"/>
        <end position="221"/>
    </location>
</feature>
<dbReference type="GO" id="GO:0032259">
    <property type="term" value="P:methylation"/>
    <property type="evidence" value="ECO:0007669"/>
    <property type="project" value="UniProtKB-KW"/>
</dbReference>
<dbReference type="OrthoDB" id="9786494at2"/>
<protein>
    <submittedName>
        <fullName evidence="2">Methyltransferase</fullName>
    </submittedName>
</protein>
<dbReference type="PANTHER" id="PTHR39963:SF1">
    <property type="entry name" value="MNMC-LIKE METHYLTRANSFERASE DOMAIN-CONTAINING PROTEIN"/>
    <property type="match status" value="1"/>
</dbReference>
<dbReference type="AlphaFoldDB" id="A0A2W1N0U9"/>
<dbReference type="InterPro" id="IPR047785">
    <property type="entry name" value="tRNA_MNMC2"/>
</dbReference>
<dbReference type="PANTHER" id="PTHR39963">
    <property type="entry name" value="SLL0983 PROTEIN"/>
    <property type="match status" value="1"/>
</dbReference>
<keyword evidence="3" id="KW-1185">Reference proteome</keyword>
<organism evidence="2 3">
    <name type="scientific">Putridiphycobacter roseus</name>
    <dbReference type="NCBI Taxonomy" id="2219161"/>
    <lineage>
        <taxon>Bacteria</taxon>
        <taxon>Pseudomonadati</taxon>
        <taxon>Bacteroidota</taxon>
        <taxon>Flavobacteriia</taxon>
        <taxon>Flavobacteriales</taxon>
        <taxon>Crocinitomicaceae</taxon>
        <taxon>Putridiphycobacter</taxon>
    </lineage>
</organism>
<gene>
    <name evidence="2" type="ORF">DNU06_06280</name>
</gene>
<dbReference type="Pfam" id="PF05430">
    <property type="entry name" value="Methyltransf_30"/>
    <property type="match status" value="1"/>
</dbReference>
<comment type="caution">
    <text evidence="2">The sequence shown here is derived from an EMBL/GenBank/DDBJ whole genome shotgun (WGS) entry which is preliminary data.</text>
</comment>
<keyword evidence="2" id="KW-0489">Methyltransferase</keyword>
<keyword evidence="2" id="KW-0808">Transferase</keyword>
<name>A0A2W1N0U9_9FLAO</name>
<dbReference type="NCBIfam" id="NF033855">
    <property type="entry name" value="tRNA_MNMC2"/>
    <property type="match status" value="1"/>
</dbReference>
<dbReference type="GO" id="GO:0016645">
    <property type="term" value="F:oxidoreductase activity, acting on the CH-NH group of donors"/>
    <property type="evidence" value="ECO:0007669"/>
    <property type="project" value="InterPro"/>
</dbReference>
<dbReference type="InterPro" id="IPR008471">
    <property type="entry name" value="MnmC-like_methylTransf"/>
</dbReference>
<sequence length="222" mass="25594">MKERQVIITGDNSKSLLIKDTDISYHSIHGAKTESNHIFIAHGLNQLNKNQPICIFEMGFGTGLNALLTLEQANKQQLNINYHSIEKYPLHQQEWEDFTEKNGFSNEEKNHFKTLHETNWETQISITPKFELKKIQGDILTHTFESDFYDIIYFDAFGPGFQPELWKPNLLQKLHNSLKTNGFLITYCAQGQFKRDLKSVGFKVENLPGPPGKREITKGIKL</sequence>
<dbReference type="Proteomes" id="UP000249248">
    <property type="component" value="Unassembled WGS sequence"/>
</dbReference>
<dbReference type="SUPFAM" id="SSF53335">
    <property type="entry name" value="S-adenosyl-L-methionine-dependent methyltransferases"/>
    <property type="match status" value="1"/>
</dbReference>
<proteinExistence type="predicted"/>
<evidence type="ECO:0000313" key="2">
    <source>
        <dbReference type="EMBL" id="PZE18219.1"/>
    </source>
</evidence>
<evidence type="ECO:0000313" key="3">
    <source>
        <dbReference type="Proteomes" id="UP000249248"/>
    </source>
</evidence>
<accession>A0A2W1N0U9</accession>
<evidence type="ECO:0000259" key="1">
    <source>
        <dbReference type="Pfam" id="PF05430"/>
    </source>
</evidence>
<dbReference type="RefSeq" id="WP_111062372.1">
    <property type="nucleotide sequence ID" value="NZ_JBHUCU010000002.1"/>
</dbReference>
<dbReference type="EMBL" id="QKSB01000002">
    <property type="protein sequence ID" value="PZE18219.1"/>
    <property type="molecule type" value="Genomic_DNA"/>
</dbReference>